<reference evidence="1 2" key="1">
    <citation type="submission" date="2019-05" db="EMBL/GenBank/DDBJ databases">
        <title>Arcobacter sp. nov., isolated from sea sediment.</title>
        <authorList>
            <person name="Kim W."/>
        </authorList>
    </citation>
    <scope>NUCLEOTIDE SEQUENCE [LARGE SCALE GENOMIC DNA]</scope>
    <source>
        <strain evidence="1 2">CAU 1517</strain>
    </source>
</reference>
<sequence>MTLAAINTYTQYQRTEFQYEAKISAVENEELENKDLENEDINDYNLPVIYANEDDLTNGEYFQKNILQSIIAKFNQNQGEYSLFPNGNNSSNSSNSPYENNIPSTFYYGEQNEYYEKISFEFDASATIKTPSGEYNIELKLSFTQEYYEKNETQIAIIQDQFKNPFEIEFERDDDSLKELKQLNFIFAPYKEEKNEKVDIFEQLKKLLSQKNKMFLDKTTLDNFEIWQKNSKDEMNIIAAQKDGFGVFLANSYSQSSQMSFKANENGYTYQASYSSQSSQYIEFTKDLKA</sequence>
<gene>
    <name evidence="1" type="ORF">FDK22_11565</name>
</gene>
<comment type="caution">
    <text evidence="1">The sequence shown here is derived from an EMBL/GenBank/DDBJ whole genome shotgun (WGS) entry which is preliminary data.</text>
</comment>
<dbReference type="Proteomes" id="UP000308901">
    <property type="component" value="Unassembled WGS sequence"/>
</dbReference>
<keyword evidence="2" id="KW-1185">Reference proteome</keyword>
<proteinExistence type="predicted"/>
<evidence type="ECO:0000313" key="2">
    <source>
        <dbReference type="Proteomes" id="UP000308901"/>
    </source>
</evidence>
<dbReference type="OrthoDB" id="9852683at2"/>
<evidence type="ECO:0000313" key="1">
    <source>
        <dbReference type="EMBL" id="TLP36880.1"/>
    </source>
</evidence>
<organism evidence="1 2">
    <name type="scientific">Arcobacter arenosus</name>
    <dbReference type="NCBI Taxonomy" id="2576037"/>
    <lineage>
        <taxon>Bacteria</taxon>
        <taxon>Pseudomonadati</taxon>
        <taxon>Campylobacterota</taxon>
        <taxon>Epsilonproteobacteria</taxon>
        <taxon>Campylobacterales</taxon>
        <taxon>Arcobacteraceae</taxon>
        <taxon>Arcobacter</taxon>
    </lineage>
</organism>
<accession>A0A5R8XZ99</accession>
<dbReference type="EMBL" id="VANU01000005">
    <property type="protein sequence ID" value="TLP36880.1"/>
    <property type="molecule type" value="Genomic_DNA"/>
</dbReference>
<dbReference type="AlphaFoldDB" id="A0A5R8XZ99"/>
<name>A0A5R8XZ99_9BACT</name>
<protein>
    <submittedName>
        <fullName evidence="1">Uncharacterized protein</fullName>
    </submittedName>
</protein>
<dbReference type="RefSeq" id="WP_138153135.1">
    <property type="nucleotide sequence ID" value="NZ_VANU01000005.1"/>
</dbReference>